<dbReference type="SMART" id="SM00406">
    <property type="entry name" value="IGv"/>
    <property type="match status" value="1"/>
</dbReference>
<evidence type="ECO:0000313" key="10">
    <source>
        <dbReference type="RefSeq" id="XP_010780521.1"/>
    </source>
</evidence>
<dbReference type="SUPFAM" id="SSF48726">
    <property type="entry name" value="Immunoglobulin"/>
    <property type="match status" value="2"/>
</dbReference>
<dbReference type="InterPro" id="IPR013106">
    <property type="entry name" value="Ig_V-set"/>
</dbReference>
<dbReference type="InterPro" id="IPR003599">
    <property type="entry name" value="Ig_sub"/>
</dbReference>
<feature type="compositionally biased region" description="Low complexity" evidence="6">
    <location>
        <begin position="400"/>
        <end position="419"/>
    </location>
</feature>
<feature type="compositionally biased region" description="Polar residues" evidence="6">
    <location>
        <begin position="317"/>
        <end position="338"/>
    </location>
</feature>
<evidence type="ECO:0000256" key="6">
    <source>
        <dbReference type="SAM" id="MobiDB-lite"/>
    </source>
</evidence>
<evidence type="ECO:0000313" key="9">
    <source>
        <dbReference type="Proteomes" id="UP000504611"/>
    </source>
</evidence>
<dbReference type="AlphaFoldDB" id="A0A6I9P1X0"/>
<comment type="subcellular location">
    <subcellularLocation>
        <location evidence="1">Membrane</location>
        <topology evidence="1">Single-pass membrane protein</topology>
    </subcellularLocation>
</comment>
<dbReference type="GO" id="GO:0005886">
    <property type="term" value="C:plasma membrane"/>
    <property type="evidence" value="ECO:0007669"/>
    <property type="project" value="TreeGrafter"/>
</dbReference>
<evidence type="ECO:0000259" key="8">
    <source>
        <dbReference type="PROSITE" id="PS50835"/>
    </source>
</evidence>
<feature type="domain" description="Ig-like" evidence="8">
    <location>
        <begin position="140"/>
        <end position="227"/>
    </location>
</feature>
<feature type="compositionally biased region" description="Polar residues" evidence="6">
    <location>
        <begin position="540"/>
        <end position="550"/>
    </location>
</feature>
<feature type="transmembrane region" description="Helical" evidence="7">
    <location>
        <begin position="21"/>
        <end position="39"/>
    </location>
</feature>
<dbReference type="InterPro" id="IPR036179">
    <property type="entry name" value="Ig-like_dom_sf"/>
</dbReference>
<feature type="domain" description="Ig-like" evidence="8">
    <location>
        <begin position="32"/>
        <end position="135"/>
    </location>
</feature>
<feature type="compositionally biased region" description="Low complexity" evidence="6">
    <location>
        <begin position="294"/>
        <end position="309"/>
    </location>
</feature>
<dbReference type="Pfam" id="PF07686">
    <property type="entry name" value="V-set"/>
    <property type="match status" value="1"/>
</dbReference>
<dbReference type="Pfam" id="PF08205">
    <property type="entry name" value="C2-set_2"/>
    <property type="match status" value="1"/>
</dbReference>
<feature type="region of interest" description="Disordered" evidence="6">
    <location>
        <begin position="471"/>
        <end position="499"/>
    </location>
</feature>
<dbReference type="Gene3D" id="2.60.40.10">
    <property type="entry name" value="Immunoglobulins"/>
    <property type="match status" value="2"/>
</dbReference>
<dbReference type="GO" id="GO:0005102">
    <property type="term" value="F:signaling receptor binding"/>
    <property type="evidence" value="ECO:0007669"/>
    <property type="project" value="TreeGrafter"/>
</dbReference>
<sequence length="558" mass="61911">MRGGCKHSRVRASVRETEMEVELRFSVFLLLIQVSLAVWQHHVTVSKGHTLRLSCPVTDAHKTNVEWKNPEEHVMFFNQIQGKDDKALGDKRYSINKLSESKFTMSISNVTFKDGGIYTCSQYGDHTTEKKVEVTVLGRPTCIVKKEVPEGRFCIECTAEGNRSPPQIFWKLDGGPEIIAVTRVLHEDKKYVSTDMLCVQSVKNRVTVKCIVRHPALHSKIRMKRVKIGRNSRKSQHTTTTRSPTARPPGSPEAQRTTRHITTRDLKGPSSEGPKLSTDPTTQLFSSSEPLTVTSAQNSSSTHSHLSDNSTRRRNDTISNATSATATMSQHTTLTRSPTAWPPGSTEAQRTRYITTRDLKGPSSEGPAELGPSTQLFSSSEPETVTSALNLASSKHSTLSNTSWTSVSETTENTSNNHTEGNKTDILNDPRMRTGGSSLLVFLVTCLIFGLLVVIIFFAIKLRRAHITWKRENEDSDPSEESSKSKSSQEERNSQGQRRRGFFNTAFTQYVVEKPTVITSVTNTAAMAEAEGASKEKNSQHPTPGQTSTKCDIKETEL</sequence>
<dbReference type="InterPro" id="IPR053096">
    <property type="entry name" value="CRTAM"/>
</dbReference>
<accession>A0A6I9P1X0</accession>
<keyword evidence="9" id="KW-1185">Reference proteome</keyword>
<dbReference type="InterPro" id="IPR013783">
    <property type="entry name" value="Ig-like_fold"/>
</dbReference>
<evidence type="ECO:0000256" key="4">
    <source>
        <dbReference type="ARBA" id="ARBA00023136"/>
    </source>
</evidence>
<feature type="region of interest" description="Disordered" evidence="6">
    <location>
        <begin position="221"/>
        <end position="382"/>
    </location>
</feature>
<keyword evidence="5" id="KW-1015">Disulfide bond</keyword>
<keyword evidence="3 7" id="KW-1133">Transmembrane helix</keyword>
<feature type="region of interest" description="Disordered" evidence="6">
    <location>
        <begin position="400"/>
        <end position="430"/>
    </location>
</feature>
<dbReference type="PROSITE" id="PS50835">
    <property type="entry name" value="IG_LIKE"/>
    <property type="match status" value="2"/>
</dbReference>
<evidence type="ECO:0000256" key="1">
    <source>
        <dbReference type="ARBA" id="ARBA00004167"/>
    </source>
</evidence>
<dbReference type="RefSeq" id="XP_010780521.1">
    <property type="nucleotide sequence ID" value="XM_010782219.1"/>
</dbReference>
<dbReference type="SMART" id="SM00409">
    <property type="entry name" value="IG"/>
    <property type="match status" value="1"/>
</dbReference>
<organism evidence="9 10">
    <name type="scientific">Notothenia coriiceps</name>
    <name type="common">black rockcod</name>
    <dbReference type="NCBI Taxonomy" id="8208"/>
    <lineage>
        <taxon>Eukaryota</taxon>
        <taxon>Metazoa</taxon>
        <taxon>Chordata</taxon>
        <taxon>Craniata</taxon>
        <taxon>Vertebrata</taxon>
        <taxon>Euteleostomi</taxon>
        <taxon>Actinopterygii</taxon>
        <taxon>Neopterygii</taxon>
        <taxon>Teleostei</taxon>
        <taxon>Neoteleostei</taxon>
        <taxon>Acanthomorphata</taxon>
        <taxon>Eupercaria</taxon>
        <taxon>Perciformes</taxon>
        <taxon>Notothenioidei</taxon>
        <taxon>Nototheniidae</taxon>
        <taxon>Notothenia</taxon>
    </lineage>
</organism>
<evidence type="ECO:0000256" key="5">
    <source>
        <dbReference type="ARBA" id="ARBA00023157"/>
    </source>
</evidence>
<evidence type="ECO:0000256" key="7">
    <source>
        <dbReference type="SAM" id="Phobius"/>
    </source>
</evidence>
<feature type="compositionally biased region" description="Polar residues" evidence="6">
    <location>
        <begin position="372"/>
        <end position="382"/>
    </location>
</feature>
<name>A0A6I9P1X0_9TELE</name>
<proteinExistence type="predicted"/>
<feature type="compositionally biased region" description="Basic and acidic residues" evidence="6">
    <location>
        <begin position="481"/>
        <end position="493"/>
    </location>
</feature>
<evidence type="ECO:0000256" key="3">
    <source>
        <dbReference type="ARBA" id="ARBA00022989"/>
    </source>
</evidence>
<feature type="transmembrane region" description="Helical" evidence="7">
    <location>
        <begin position="439"/>
        <end position="460"/>
    </location>
</feature>
<dbReference type="GO" id="GO:0002355">
    <property type="term" value="P:detection of tumor cell"/>
    <property type="evidence" value="ECO:0007669"/>
    <property type="project" value="TreeGrafter"/>
</dbReference>
<feature type="compositionally biased region" description="Polar residues" evidence="6">
    <location>
        <begin position="278"/>
        <end position="293"/>
    </location>
</feature>
<dbReference type="PANTHER" id="PTHR47118:SF1">
    <property type="entry name" value="CYTOTOXIC AND REGULATORY T-CELL MOLECULE"/>
    <property type="match status" value="1"/>
</dbReference>
<dbReference type="OrthoDB" id="10006996at2759"/>
<dbReference type="GO" id="GO:0002860">
    <property type="term" value="P:positive regulation of natural killer cell mediated cytotoxicity directed against tumor cell target"/>
    <property type="evidence" value="ECO:0007669"/>
    <property type="project" value="TreeGrafter"/>
</dbReference>
<dbReference type="CTD" id="56253"/>
<feature type="compositionally biased region" description="Basic and acidic residues" evidence="6">
    <location>
        <begin position="420"/>
        <end position="430"/>
    </location>
</feature>
<protein>
    <submittedName>
        <fullName evidence="10">Cytotoxic and regulatory T-cell molecule isoform X1</fullName>
    </submittedName>
</protein>
<feature type="region of interest" description="Disordered" evidence="6">
    <location>
        <begin position="529"/>
        <end position="558"/>
    </location>
</feature>
<dbReference type="Proteomes" id="UP000504611">
    <property type="component" value="Unplaced"/>
</dbReference>
<feature type="compositionally biased region" description="Basic residues" evidence="6">
    <location>
        <begin position="221"/>
        <end position="236"/>
    </location>
</feature>
<evidence type="ECO:0000256" key="2">
    <source>
        <dbReference type="ARBA" id="ARBA00022692"/>
    </source>
</evidence>
<dbReference type="GO" id="GO:0008037">
    <property type="term" value="P:cell recognition"/>
    <property type="evidence" value="ECO:0007669"/>
    <property type="project" value="TreeGrafter"/>
</dbReference>
<keyword evidence="2 7" id="KW-0812">Transmembrane</keyword>
<dbReference type="KEGG" id="ncc:104954999"/>
<keyword evidence="4 7" id="KW-0472">Membrane</keyword>
<dbReference type="PANTHER" id="PTHR47118">
    <property type="entry name" value="CYTOTOXIC AND REGULATORY T-CELL MOLECULE"/>
    <property type="match status" value="1"/>
</dbReference>
<dbReference type="InterPro" id="IPR013162">
    <property type="entry name" value="CD80_C2-set"/>
</dbReference>
<dbReference type="InterPro" id="IPR007110">
    <property type="entry name" value="Ig-like_dom"/>
</dbReference>
<gene>
    <name evidence="10" type="primary">crtam</name>
</gene>
<reference evidence="10" key="1">
    <citation type="submission" date="2025-08" db="UniProtKB">
        <authorList>
            <consortium name="RefSeq"/>
        </authorList>
    </citation>
    <scope>IDENTIFICATION</scope>
    <source>
        <tissue evidence="10">Muscle</tissue>
    </source>
</reference>
<dbReference type="GeneID" id="104954999"/>